<feature type="domain" description="Glucosamine/galactosamine-6-phosphate isomerase" evidence="8">
    <location>
        <begin position="11"/>
        <end position="227"/>
    </location>
</feature>
<dbReference type="PANTHER" id="PTHR11054:SF0">
    <property type="entry name" value="6-PHOSPHOGLUCONOLACTONASE"/>
    <property type="match status" value="1"/>
</dbReference>
<evidence type="ECO:0000313" key="10">
    <source>
        <dbReference type="Proteomes" id="UP001225598"/>
    </source>
</evidence>
<keyword evidence="10" id="KW-1185">Reference proteome</keyword>
<name>A0ABY8VHT2_9CORY</name>
<dbReference type="Proteomes" id="UP001225598">
    <property type="component" value="Chromosome"/>
</dbReference>
<protein>
    <recommendedName>
        <fullName evidence="6 7">6-phosphogluconolactonase</fullName>
        <shortName evidence="7">6PGL</shortName>
        <ecNumber evidence="5 7">3.1.1.31</ecNumber>
    </recommendedName>
</protein>
<proteinExistence type="inferred from homology"/>
<comment type="catalytic activity">
    <reaction evidence="1 7">
        <text>6-phospho-D-glucono-1,5-lactone + H2O = 6-phospho-D-gluconate + H(+)</text>
        <dbReference type="Rhea" id="RHEA:12556"/>
        <dbReference type="ChEBI" id="CHEBI:15377"/>
        <dbReference type="ChEBI" id="CHEBI:15378"/>
        <dbReference type="ChEBI" id="CHEBI:57955"/>
        <dbReference type="ChEBI" id="CHEBI:58759"/>
        <dbReference type="EC" id="3.1.1.31"/>
    </reaction>
</comment>
<organism evidence="9 10">
    <name type="scientific">Corynebacterium breve</name>
    <dbReference type="NCBI Taxonomy" id="3049799"/>
    <lineage>
        <taxon>Bacteria</taxon>
        <taxon>Bacillati</taxon>
        <taxon>Actinomycetota</taxon>
        <taxon>Actinomycetes</taxon>
        <taxon>Mycobacteriales</taxon>
        <taxon>Corynebacteriaceae</taxon>
        <taxon>Corynebacterium</taxon>
    </lineage>
</organism>
<dbReference type="EMBL" id="CP126969">
    <property type="protein sequence ID" value="WIM68892.1"/>
    <property type="molecule type" value="Genomic_DNA"/>
</dbReference>
<evidence type="ECO:0000259" key="8">
    <source>
        <dbReference type="Pfam" id="PF01182"/>
    </source>
</evidence>
<evidence type="ECO:0000256" key="3">
    <source>
        <dbReference type="ARBA" id="ARBA00004961"/>
    </source>
</evidence>
<comment type="function">
    <text evidence="2 7">Hydrolysis of 6-phosphogluconolactone to 6-phosphogluconate.</text>
</comment>
<dbReference type="PANTHER" id="PTHR11054">
    <property type="entry name" value="6-PHOSPHOGLUCONOLACTONASE"/>
    <property type="match status" value="1"/>
</dbReference>
<comment type="pathway">
    <text evidence="3 7">Carbohydrate degradation; pentose phosphate pathway; D-ribulose 5-phosphate from D-glucose 6-phosphate (oxidative stage): step 2/3.</text>
</comment>
<dbReference type="RefSeq" id="WP_284826736.1">
    <property type="nucleotide sequence ID" value="NZ_CP126969.1"/>
</dbReference>
<dbReference type="GO" id="GO:0017057">
    <property type="term" value="F:6-phosphogluconolactonase activity"/>
    <property type="evidence" value="ECO:0007669"/>
    <property type="project" value="UniProtKB-EC"/>
</dbReference>
<accession>A0ABY8VHT2</accession>
<reference evidence="9 10" key="1">
    <citation type="submission" date="2023-05" db="EMBL/GenBank/DDBJ databases">
        <title>Corynebacterium suedekumii sp. nov. and Corynebacterium breve sp. nov. isolated from raw cow's milk.</title>
        <authorList>
            <person name="Baer M.K."/>
            <person name="Mehl L."/>
            <person name="Hellmuth R."/>
            <person name="Marke G."/>
            <person name="Lipski A."/>
        </authorList>
    </citation>
    <scope>NUCLEOTIDE SEQUENCE [LARGE SCALE GENOMIC DNA]</scope>
    <source>
        <strain evidence="9 10">R4</strain>
    </source>
</reference>
<gene>
    <name evidence="7 9" type="primary">pgl</name>
    <name evidence="9" type="ORF">QP027_05800</name>
</gene>
<evidence type="ECO:0000256" key="5">
    <source>
        <dbReference type="ARBA" id="ARBA00013198"/>
    </source>
</evidence>
<dbReference type="InterPro" id="IPR037171">
    <property type="entry name" value="NagB/RpiA_transferase-like"/>
</dbReference>
<dbReference type="Pfam" id="PF01182">
    <property type="entry name" value="Glucosamine_iso"/>
    <property type="match status" value="1"/>
</dbReference>
<dbReference type="InterPro" id="IPR005900">
    <property type="entry name" value="6-phosphogluconolactonase_DevB"/>
</dbReference>
<comment type="similarity">
    <text evidence="4 7">Belongs to the glucosamine/galactosamine-6-phosphate isomerase family. 6-phosphogluconolactonase subfamily.</text>
</comment>
<evidence type="ECO:0000256" key="1">
    <source>
        <dbReference type="ARBA" id="ARBA00000832"/>
    </source>
</evidence>
<evidence type="ECO:0000256" key="6">
    <source>
        <dbReference type="ARBA" id="ARBA00020337"/>
    </source>
</evidence>
<sequence length="241" mass="25662">MVVVKKVADLATLVDDAATRFIEVVAQAQSSSSSGVHGDGRARVVLTGGTAGIKVLERVAQLSGIDWTKVHVYFGDERNVPVTHADSNEGQARAALLDKVAIPQEHVHGYGLGKVDLDDAAADYESVLAKTAPQGFDLHLLGMGHEGHINSLFPHTAHVAETERLVLPVKDSPKPPAERVTLTLPAVRRANRVWLLVDGAEKAEATGHVVRRSQAIDWPAAGAEGRVETVLFVSETAATEI</sequence>
<keyword evidence="7 9" id="KW-0378">Hydrolase</keyword>
<dbReference type="NCBIfam" id="TIGR01198">
    <property type="entry name" value="pgl"/>
    <property type="match status" value="1"/>
</dbReference>
<dbReference type="CDD" id="cd01400">
    <property type="entry name" value="6PGL"/>
    <property type="match status" value="1"/>
</dbReference>
<evidence type="ECO:0000256" key="7">
    <source>
        <dbReference type="RuleBase" id="RU365095"/>
    </source>
</evidence>
<dbReference type="InterPro" id="IPR006148">
    <property type="entry name" value="Glc/Gal-6P_isomerase"/>
</dbReference>
<evidence type="ECO:0000256" key="2">
    <source>
        <dbReference type="ARBA" id="ARBA00002681"/>
    </source>
</evidence>
<evidence type="ECO:0000256" key="4">
    <source>
        <dbReference type="ARBA" id="ARBA00010662"/>
    </source>
</evidence>
<dbReference type="InterPro" id="IPR039104">
    <property type="entry name" value="6PGL"/>
</dbReference>
<evidence type="ECO:0000313" key="9">
    <source>
        <dbReference type="EMBL" id="WIM68892.1"/>
    </source>
</evidence>
<dbReference type="Gene3D" id="3.40.50.1360">
    <property type="match status" value="1"/>
</dbReference>
<dbReference type="EC" id="3.1.1.31" evidence="5 7"/>
<dbReference type="SUPFAM" id="SSF100950">
    <property type="entry name" value="NagB/RpiA/CoA transferase-like"/>
    <property type="match status" value="1"/>
</dbReference>